<dbReference type="PANTHER" id="PTHR21308">
    <property type="entry name" value="PHYTANOYL-COA ALPHA-HYDROXYLASE"/>
    <property type="match status" value="1"/>
</dbReference>
<dbReference type="EMBL" id="CP124535">
    <property type="protein sequence ID" value="WGV15280.1"/>
    <property type="molecule type" value="Genomic_DNA"/>
</dbReference>
<protein>
    <submittedName>
        <fullName evidence="1">Phytanoyl-CoA dioxygenase family protein</fullName>
    </submittedName>
</protein>
<accession>A0ABY8Q4M4</accession>
<keyword evidence="1" id="KW-0223">Dioxygenase</keyword>
<dbReference type="RefSeq" id="WP_281464500.1">
    <property type="nucleotide sequence ID" value="NZ_CP124535.1"/>
</dbReference>
<dbReference type="InterPro" id="IPR008775">
    <property type="entry name" value="Phytyl_CoA_dOase-like"/>
</dbReference>
<keyword evidence="2" id="KW-1185">Reference proteome</keyword>
<reference evidence="1 2" key="1">
    <citation type="submission" date="2023-04" db="EMBL/GenBank/DDBJ databases">
        <title>YMD61, complete Genome.</title>
        <authorList>
            <person name="Zhang J."/>
        </authorList>
    </citation>
    <scope>NUCLEOTIDE SEQUENCE [LARGE SCALE GENOMIC DNA]</scope>
    <source>
        <strain evidence="1 2">YMD61</strain>
    </source>
</reference>
<dbReference type="Proteomes" id="UP001230978">
    <property type="component" value="Chromosome"/>
</dbReference>
<dbReference type="Pfam" id="PF05721">
    <property type="entry name" value="PhyH"/>
    <property type="match status" value="1"/>
</dbReference>
<gene>
    <name evidence="1" type="ORF">QF092_13505</name>
</gene>
<dbReference type="InterPro" id="IPR047128">
    <property type="entry name" value="PhyH"/>
</dbReference>
<evidence type="ECO:0000313" key="2">
    <source>
        <dbReference type="Proteomes" id="UP001230978"/>
    </source>
</evidence>
<keyword evidence="1" id="KW-0560">Oxidoreductase</keyword>
<name>A0ABY8Q4M4_9RHOB</name>
<dbReference type="Gene3D" id="2.60.120.620">
    <property type="entry name" value="q2cbj1_9rhob like domain"/>
    <property type="match status" value="1"/>
</dbReference>
<proteinExistence type="predicted"/>
<organism evidence="1 2">
    <name type="scientific">Fuscovulum ytuae</name>
    <dbReference type="NCBI Taxonomy" id="3042299"/>
    <lineage>
        <taxon>Bacteria</taxon>
        <taxon>Pseudomonadati</taxon>
        <taxon>Pseudomonadota</taxon>
        <taxon>Alphaproteobacteria</taxon>
        <taxon>Rhodobacterales</taxon>
        <taxon>Paracoccaceae</taxon>
        <taxon>Fuscovulum</taxon>
    </lineage>
</organism>
<dbReference type="PANTHER" id="PTHR21308:SF8">
    <property type="entry name" value="PHYTANOYL-COA DIOXYGENASE FAMILY PROTEIN (AFU_ORTHOLOGUE AFUA_2G09620)"/>
    <property type="match status" value="1"/>
</dbReference>
<dbReference type="SUPFAM" id="SSF51197">
    <property type="entry name" value="Clavaminate synthase-like"/>
    <property type="match status" value="1"/>
</dbReference>
<sequence>MLNHSTIAARAARVYLKAEDCRIEDLATLCSQTVSLADYPFAADVQKNILIYDCPTLLPTLSNEEDRRALMAEWAEALLTGPGVVVLKGAEPDLAMLDEASALFWNLIAEQNRAGTGGGDHFAKPGANDRIWNSLEKHCLADPANFARYYANPFLAAISEAWLGPHYQITAQLNVVNPGGAAQSPHRDYHLGFQSAAQIERYPRHVQLLSPVLTLQGAIAHVDATVETGPTQLLPFSQTYDAGYLAMNRPDFRAYFVENHVQLPLAKGDMLFFSPALLHAAGTNRSADVRRMVNLFQISSAYGRAMETVDRARMTKALYPVLRKAKNDGTLSAAQIAHAIAASAEGYSFPTNLDRDPPLGGMAPKTQAALVAEALAQDWEPNQLGTALDEQAAKKQT</sequence>
<evidence type="ECO:0000313" key="1">
    <source>
        <dbReference type="EMBL" id="WGV15280.1"/>
    </source>
</evidence>
<dbReference type="GO" id="GO:0051213">
    <property type="term" value="F:dioxygenase activity"/>
    <property type="evidence" value="ECO:0007669"/>
    <property type="project" value="UniProtKB-KW"/>
</dbReference>